<feature type="transmembrane region" description="Helical" evidence="1">
    <location>
        <begin position="198"/>
        <end position="221"/>
    </location>
</feature>
<reference evidence="2" key="2">
    <citation type="submission" date="2020-11" db="EMBL/GenBank/DDBJ databases">
        <authorList>
            <person name="Cecchin M."/>
            <person name="Marcolungo L."/>
            <person name="Rossato M."/>
            <person name="Girolomoni L."/>
            <person name="Cosentino E."/>
            <person name="Cuine S."/>
            <person name="Li-Beisson Y."/>
            <person name="Delledonne M."/>
            <person name="Ballottari M."/>
        </authorList>
    </citation>
    <scope>NUCLEOTIDE SEQUENCE</scope>
    <source>
        <strain evidence="2">211/11P</strain>
        <tissue evidence="2">Whole cell</tissue>
    </source>
</reference>
<feature type="transmembrane region" description="Helical" evidence="1">
    <location>
        <begin position="159"/>
        <end position="178"/>
    </location>
</feature>
<evidence type="ECO:0000313" key="3">
    <source>
        <dbReference type="Proteomes" id="UP001055712"/>
    </source>
</evidence>
<sequence>MLALCTSSKALGVRSAPLGSPQCRSLGLAHKPHARRAPLRVAANMEDDADNKKAPPLPAFTLRRERLVGRAAAVGFGLSLVGELLSGFGPITQLHLETGLPYRVLYALVFVMAGWGLLGLAVPKSPAKDDSAQWRDSQRRMVVNPLQNPRKWLVQNEVVVGRLAMAGFAGACVLEFIWNGEAPLAHLGLIQPNVTLFAAPWWCIGLVGVLLANGLGLFAALGNRSDDDAF</sequence>
<accession>A0A9D4TFD2</accession>
<comment type="caution">
    <text evidence="2">The sequence shown here is derived from an EMBL/GenBank/DDBJ whole genome shotgun (WGS) entry which is preliminary data.</text>
</comment>
<protein>
    <submittedName>
        <fullName evidence="2">Uncharacterized protein</fullName>
    </submittedName>
</protein>
<reference evidence="2" key="1">
    <citation type="journal article" date="2019" name="Plant J.">
        <title>Chlorella vulgaris genome assembly and annotation reveals the molecular basis for metabolic acclimation to high light conditions.</title>
        <authorList>
            <person name="Cecchin M."/>
            <person name="Marcolungo L."/>
            <person name="Rossato M."/>
            <person name="Girolomoni L."/>
            <person name="Cosentino E."/>
            <person name="Cuine S."/>
            <person name="Li-Beisson Y."/>
            <person name="Delledonne M."/>
            <person name="Ballottari M."/>
        </authorList>
    </citation>
    <scope>NUCLEOTIDE SEQUENCE</scope>
    <source>
        <strain evidence="2">211/11P</strain>
    </source>
</reference>
<keyword evidence="1" id="KW-1133">Transmembrane helix</keyword>
<dbReference type="SUPFAM" id="SSF103511">
    <property type="entry name" value="Chlorophyll a-b binding protein"/>
    <property type="match status" value="1"/>
</dbReference>
<dbReference type="AlphaFoldDB" id="A0A9D4TFD2"/>
<keyword evidence="1" id="KW-0472">Membrane</keyword>
<dbReference type="Gene3D" id="1.10.3460.10">
    <property type="entry name" value="Chlorophyll a/b binding protein domain"/>
    <property type="match status" value="1"/>
</dbReference>
<name>A0A9D4TFD2_CHLVU</name>
<dbReference type="Proteomes" id="UP001055712">
    <property type="component" value="Unassembled WGS sequence"/>
</dbReference>
<feature type="transmembrane region" description="Helical" evidence="1">
    <location>
        <begin position="71"/>
        <end position="92"/>
    </location>
</feature>
<keyword evidence="3" id="KW-1185">Reference proteome</keyword>
<proteinExistence type="predicted"/>
<dbReference type="OrthoDB" id="48883at2759"/>
<dbReference type="EMBL" id="SIDB01000013">
    <property type="protein sequence ID" value="KAI3424215.1"/>
    <property type="molecule type" value="Genomic_DNA"/>
</dbReference>
<evidence type="ECO:0000313" key="2">
    <source>
        <dbReference type="EMBL" id="KAI3424215.1"/>
    </source>
</evidence>
<gene>
    <name evidence="2" type="ORF">D9Q98_009571</name>
</gene>
<organism evidence="2 3">
    <name type="scientific">Chlorella vulgaris</name>
    <name type="common">Green alga</name>
    <dbReference type="NCBI Taxonomy" id="3077"/>
    <lineage>
        <taxon>Eukaryota</taxon>
        <taxon>Viridiplantae</taxon>
        <taxon>Chlorophyta</taxon>
        <taxon>core chlorophytes</taxon>
        <taxon>Trebouxiophyceae</taxon>
        <taxon>Chlorellales</taxon>
        <taxon>Chlorellaceae</taxon>
        <taxon>Chlorella clade</taxon>
        <taxon>Chlorella</taxon>
    </lineage>
</organism>
<evidence type="ECO:0000256" key="1">
    <source>
        <dbReference type="SAM" id="Phobius"/>
    </source>
</evidence>
<keyword evidence="1" id="KW-0812">Transmembrane</keyword>
<feature type="transmembrane region" description="Helical" evidence="1">
    <location>
        <begin position="104"/>
        <end position="122"/>
    </location>
</feature>